<dbReference type="EMBL" id="BT039118">
    <property type="protein sequence ID" value="ACF84123.1"/>
    <property type="molecule type" value="mRNA"/>
</dbReference>
<dbReference type="AlphaFoldDB" id="B4FPT0"/>
<evidence type="ECO:0000313" key="1">
    <source>
        <dbReference type="EMBL" id="ACF84123.1"/>
    </source>
</evidence>
<protein>
    <submittedName>
        <fullName evidence="1">Uncharacterized protein</fullName>
    </submittedName>
</protein>
<reference evidence="1" key="1">
    <citation type="journal article" date="2009" name="PLoS Genet.">
        <title>Sequencing, mapping, and analysis of 27,455 maize full-length cDNAs.</title>
        <authorList>
            <person name="Soderlund C."/>
            <person name="Descour A."/>
            <person name="Kudrna D."/>
            <person name="Bomhoff M."/>
            <person name="Boyd L."/>
            <person name="Currie J."/>
            <person name="Angelova A."/>
            <person name="Collura K."/>
            <person name="Wissotski M."/>
            <person name="Ashley E."/>
            <person name="Morrow D."/>
            <person name="Fernandes J."/>
            <person name="Walbot V."/>
            <person name="Yu Y."/>
        </authorList>
    </citation>
    <scope>NUCLEOTIDE SEQUENCE</scope>
    <source>
        <strain evidence="1">B73</strain>
    </source>
</reference>
<accession>B4FPT0</accession>
<sequence>MHKPTLAVLLLSLRDSSVIMSYLLLLQVWPVRLRLNGGGGC</sequence>
<organism evidence="1">
    <name type="scientific">Zea mays</name>
    <name type="common">Maize</name>
    <dbReference type="NCBI Taxonomy" id="4577"/>
    <lineage>
        <taxon>Eukaryota</taxon>
        <taxon>Viridiplantae</taxon>
        <taxon>Streptophyta</taxon>
        <taxon>Embryophyta</taxon>
        <taxon>Tracheophyta</taxon>
        <taxon>Spermatophyta</taxon>
        <taxon>Magnoliopsida</taxon>
        <taxon>Liliopsida</taxon>
        <taxon>Poales</taxon>
        <taxon>Poaceae</taxon>
        <taxon>PACMAD clade</taxon>
        <taxon>Panicoideae</taxon>
        <taxon>Andropogonodae</taxon>
        <taxon>Andropogoneae</taxon>
        <taxon>Tripsacinae</taxon>
        <taxon>Zea</taxon>
    </lineage>
</organism>
<name>B4FPT0_MAIZE</name>
<proteinExistence type="evidence at transcript level"/>